<name>A0ABP9KVQ7_9NOCA</name>
<feature type="region of interest" description="Disordered" evidence="1">
    <location>
        <begin position="1"/>
        <end position="54"/>
    </location>
</feature>
<dbReference type="Pfam" id="PF06013">
    <property type="entry name" value="WXG100"/>
    <property type="match status" value="1"/>
</dbReference>
<feature type="compositionally biased region" description="Basic and acidic residues" evidence="1">
    <location>
        <begin position="465"/>
        <end position="476"/>
    </location>
</feature>
<dbReference type="EMBL" id="BAABJM010000006">
    <property type="protein sequence ID" value="GAA5064858.1"/>
    <property type="molecule type" value="Genomic_DNA"/>
</dbReference>
<sequence>MGDDNTVPGTPLIPGITPIPDNSPSPGTPSDPGVPSLLPRILNPGNPANDPKLQEKRDAARAAQRFAQQAADHVDGQDPAYITQMEEFAGIPHQEIYEHAQAMLPGVLTQYARDWKNTADALLGNMMGLNSKVRQTVQHGWEGAAADSVLGAMDTFHKQVTGMHNAFQSVASRIEAVADAAQVVKNTVPPVPPKATAPSPAGAASPLVMTGQSAAEQEAYQTAVWAMRNDYIPNYEPAGQGVPTFVPPTPVGENSGGPQPGSPGTTSGNASSPEGAAEEQPAPGGANDPEQAPGGQPADDSTGAPANQPAQQSDSAPTGETPNQTTAAGATDPSGRTPGAPQLGSPQPGPGVPGPGAPTSPGAPGTNHAPAAPKSFAPLGVPTTTPNQAVRPGAPGKGGAPGGMMPHGGAGGGGKKDEDSQHKTPDWLINQANGEELIGPNEPTVPPVLGADDRPAEDGWAAEGSGRHDNRGERTR</sequence>
<evidence type="ECO:0008006" key="4">
    <source>
        <dbReference type="Google" id="ProtNLM"/>
    </source>
</evidence>
<feature type="compositionally biased region" description="Polar residues" evidence="1">
    <location>
        <begin position="304"/>
        <end position="328"/>
    </location>
</feature>
<reference evidence="3" key="1">
    <citation type="journal article" date="2019" name="Int. J. Syst. Evol. Microbiol.">
        <title>The Global Catalogue of Microorganisms (GCM) 10K type strain sequencing project: providing services to taxonomists for standard genome sequencing and annotation.</title>
        <authorList>
            <consortium name="The Broad Institute Genomics Platform"/>
            <consortium name="The Broad Institute Genome Sequencing Center for Infectious Disease"/>
            <person name="Wu L."/>
            <person name="Ma J."/>
        </authorList>
    </citation>
    <scope>NUCLEOTIDE SEQUENCE [LARGE SCALE GENOMIC DNA]</scope>
    <source>
        <strain evidence="3">JCM 18298</strain>
    </source>
</reference>
<evidence type="ECO:0000313" key="2">
    <source>
        <dbReference type="EMBL" id="GAA5064858.1"/>
    </source>
</evidence>
<keyword evidence="3" id="KW-1185">Reference proteome</keyword>
<feature type="compositionally biased region" description="Pro residues" evidence="1">
    <location>
        <begin position="347"/>
        <end position="358"/>
    </location>
</feature>
<dbReference type="Gene3D" id="1.10.287.1060">
    <property type="entry name" value="ESAT-6-like"/>
    <property type="match status" value="1"/>
</dbReference>
<dbReference type="Proteomes" id="UP001500603">
    <property type="component" value="Unassembled WGS sequence"/>
</dbReference>
<dbReference type="SUPFAM" id="SSF140453">
    <property type="entry name" value="EsxAB dimer-like"/>
    <property type="match status" value="1"/>
</dbReference>
<protein>
    <recommendedName>
        <fullName evidence="4">WXG100 family type VII secretion target</fullName>
    </recommendedName>
</protein>
<feature type="compositionally biased region" description="Gly residues" evidence="1">
    <location>
        <begin position="395"/>
        <end position="413"/>
    </location>
</feature>
<dbReference type="RefSeq" id="WP_345498511.1">
    <property type="nucleotide sequence ID" value="NZ_BAABJM010000006.1"/>
</dbReference>
<proteinExistence type="predicted"/>
<evidence type="ECO:0000313" key="3">
    <source>
        <dbReference type="Proteomes" id="UP001500603"/>
    </source>
</evidence>
<gene>
    <name evidence="2" type="ORF">GCM10023318_51230</name>
</gene>
<feature type="region of interest" description="Disordered" evidence="1">
    <location>
        <begin position="238"/>
        <end position="476"/>
    </location>
</feature>
<evidence type="ECO:0000256" key="1">
    <source>
        <dbReference type="SAM" id="MobiDB-lite"/>
    </source>
</evidence>
<feature type="compositionally biased region" description="Low complexity" evidence="1">
    <location>
        <begin position="262"/>
        <end position="286"/>
    </location>
</feature>
<organism evidence="2 3">
    <name type="scientific">Nocardia callitridis</name>
    <dbReference type="NCBI Taxonomy" id="648753"/>
    <lineage>
        <taxon>Bacteria</taxon>
        <taxon>Bacillati</taxon>
        <taxon>Actinomycetota</taxon>
        <taxon>Actinomycetes</taxon>
        <taxon>Mycobacteriales</taxon>
        <taxon>Nocardiaceae</taxon>
        <taxon>Nocardia</taxon>
    </lineage>
</organism>
<feature type="compositionally biased region" description="Low complexity" evidence="1">
    <location>
        <begin position="8"/>
        <end position="20"/>
    </location>
</feature>
<dbReference type="InterPro" id="IPR010310">
    <property type="entry name" value="T7SS_ESAT-6-like"/>
</dbReference>
<accession>A0ABP9KVQ7</accession>
<dbReference type="InterPro" id="IPR036689">
    <property type="entry name" value="ESAT-6-like_sf"/>
</dbReference>
<feature type="compositionally biased region" description="Basic and acidic residues" evidence="1">
    <location>
        <begin position="414"/>
        <end position="425"/>
    </location>
</feature>
<comment type="caution">
    <text evidence="2">The sequence shown here is derived from an EMBL/GenBank/DDBJ whole genome shotgun (WGS) entry which is preliminary data.</text>
</comment>